<dbReference type="AlphaFoldDB" id="A0A1R2AUN8"/>
<organism evidence="7 8">
    <name type="scientific">Stentor coeruleus</name>
    <dbReference type="NCBI Taxonomy" id="5963"/>
    <lineage>
        <taxon>Eukaryota</taxon>
        <taxon>Sar</taxon>
        <taxon>Alveolata</taxon>
        <taxon>Ciliophora</taxon>
        <taxon>Postciliodesmatophora</taxon>
        <taxon>Heterotrichea</taxon>
        <taxon>Heterotrichida</taxon>
        <taxon>Stentoridae</taxon>
        <taxon>Stentor</taxon>
    </lineage>
</organism>
<dbReference type="PRINTS" id="PR00315">
    <property type="entry name" value="ELONGATNFCT"/>
</dbReference>
<dbReference type="Pfam" id="PF00009">
    <property type="entry name" value="GTP_EFTU"/>
    <property type="match status" value="1"/>
</dbReference>
<name>A0A1R2AUN8_9CILI</name>
<dbReference type="InterPro" id="IPR054696">
    <property type="entry name" value="GTP-eEF1A_C"/>
</dbReference>
<dbReference type="Gene3D" id="2.40.30.10">
    <property type="entry name" value="Translation factors"/>
    <property type="match status" value="2"/>
</dbReference>
<dbReference type="FunFam" id="2.40.30.10:FF:000005">
    <property type="entry name" value="Elongation factor 1-alpha"/>
    <property type="match status" value="1"/>
</dbReference>
<evidence type="ECO:0000256" key="2">
    <source>
        <dbReference type="ARBA" id="ARBA00022741"/>
    </source>
</evidence>
<evidence type="ECO:0000256" key="3">
    <source>
        <dbReference type="ARBA" id="ARBA00022768"/>
    </source>
</evidence>
<dbReference type="SUPFAM" id="SSF50447">
    <property type="entry name" value="Translation proteins"/>
    <property type="match status" value="1"/>
</dbReference>
<dbReference type="InterPro" id="IPR000795">
    <property type="entry name" value="T_Tr_GTP-bd_dom"/>
</dbReference>
<accession>A0A1R2AUN8</accession>
<dbReference type="PROSITE" id="PS51722">
    <property type="entry name" value="G_TR_2"/>
    <property type="match status" value="1"/>
</dbReference>
<dbReference type="SUPFAM" id="SSF50465">
    <property type="entry name" value="EF-Tu/eEF-1alpha/eIF2-gamma C-terminal domain"/>
    <property type="match status" value="1"/>
</dbReference>
<dbReference type="PANTHER" id="PTHR23115">
    <property type="entry name" value="TRANSLATION FACTOR"/>
    <property type="match status" value="1"/>
</dbReference>
<keyword evidence="8" id="KW-1185">Reference proteome</keyword>
<dbReference type="OrthoDB" id="291946at2759"/>
<keyword evidence="3" id="KW-0251">Elongation factor</keyword>
<dbReference type="InterPro" id="IPR009001">
    <property type="entry name" value="Transl_elong_EF1A/Init_IF2_C"/>
</dbReference>
<evidence type="ECO:0000313" key="7">
    <source>
        <dbReference type="EMBL" id="OMJ68244.1"/>
    </source>
</evidence>
<dbReference type="GO" id="GO:0003924">
    <property type="term" value="F:GTPase activity"/>
    <property type="evidence" value="ECO:0007669"/>
    <property type="project" value="InterPro"/>
</dbReference>
<gene>
    <name evidence="7" type="ORF">SteCoe_34374</name>
</gene>
<dbReference type="Pfam" id="PF22594">
    <property type="entry name" value="GTP-eEF1A_C"/>
    <property type="match status" value="1"/>
</dbReference>
<dbReference type="GO" id="GO:0003746">
    <property type="term" value="F:translation elongation factor activity"/>
    <property type="evidence" value="ECO:0007669"/>
    <property type="project" value="UniProtKB-KW"/>
</dbReference>
<dbReference type="InterPro" id="IPR004161">
    <property type="entry name" value="EFTu-like_2"/>
</dbReference>
<dbReference type="InterPro" id="IPR009000">
    <property type="entry name" value="Transl_B-barrel_sf"/>
</dbReference>
<reference evidence="7 8" key="1">
    <citation type="submission" date="2016-11" db="EMBL/GenBank/DDBJ databases">
        <title>The macronuclear genome of Stentor coeruleus: a giant cell with tiny introns.</title>
        <authorList>
            <person name="Slabodnick M."/>
            <person name="Ruby J.G."/>
            <person name="Reiff S.B."/>
            <person name="Swart E.C."/>
            <person name="Gosai S."/>
            <person name="Prabakaran S."/>
            <person name="Witkowska E."/>
            <person name="Larue G.E."/>
            <person name="Fisher S."/>
            <person name="Freeman R.M."/>
            <person name="Gunawardena J."/>
            <person name="Chu W."/>
            <person name="Stover N.A."/>
            <person name="Gregory B.D."/>
            <person name="Nowacki M."/>
            <person name="Derisi J."/>
            <person name="Roy S.W."/>
            <person name="Marshall W.F."/>
            <person name="Sood P."/>
        </authorList>
    </citation>
    <scope>NUCLEOTIDE SEQUENCE [LARGE SCALE GENOMIC DNA]</scope>
    <source>
        <strain evidence="7">WM001</strain>
    </source>
</reference>
<dbReference type="InterPro" id="IPR050100">
    <property type="entry name" value="TRAFAC_GTPase_members"/>
</dbReference>
<dbReference type="Pfam" id="PF03144">
    <property type="entry name" value="GTP_EFTU_D2"/>
    <property type="match status" value="1"/>
</dbReference>
<dbReference type="Gene3D" id="3.40.50.300">
    <property type="entry name" value="P-loop containing nucleotide triphosphate hydrolases"/>
    <property type="match status" value="1"/>
</dbReference>
<dbReference type="EMBL" id="MPUH01001362">
    <property type="protein sequence ID" value="OMJ68244.1"/>
    <property type="molecule type" value="Genomic_DNA"/>
</dbReference>
<comment type="caution">
    <text evidence="7">The sequence shown here is derived from an EMBL/GenBank/DDBJ whole genome shotgun (WGS) entry which is preliminary data.</text>
</comment>
<evidence type="ECO:0000256" key="5">
    <source>
        <dbReference type="ARBA" id="ARBA00023134"/>
    </source>
</evidence>
<comment type="similarity">
    <text evidence="1">Belongs to the TRAFAC class translation factor GTPase superfamily. Classic translation factor GTPase family. EF-Tu/EF-1A subfamily.</text>
</comment>
<evidence type="ECO:0000256" key="1">
    <source>
        <dbReference type="ARBA" id="ARBA00007249"/>
    </source>
</evidence>
<dbReference type="InterPro" id="IPR027417">
    <property type="entry name" value="P-loop_NTPase"/>
</dbReference>
<proteinExistence type="inferred from homology"/>
<keyword evidence="4" id="KW-0648">Protein biosynthesis</keyword>
<evidence type="ECO:0000256" key="4">
    <source>
        <dbReference type="ARBA" id="ARBA00022917"/>
    </source>
</evidence>
<dbReference type="GO" id="GO:0005525">
    <property type="term" value="F:GTP binding"/>
    <property type="evidence" value="ECO:0007669"/>
    <property type="project" value="UniProtKB-KW"/>
</dbReference>
<evidence type="ECO:0000313" key="8">
    <source>
        <dbReference type="Proteomes" id="UP000187209"/>
    </source>
</evidence>
<keyword evidence="5" id="KW-0342">GTP-binding</keyword>
<feature type="domain" description="Tr-type G" evidence="6">
    <location>
        <begin position="5"/>
        <end position="233"/>
    </location>
</feature>
<sequence>MSKSKIHIKAAIIGNNDTGKSTLIGQLMLKTGGIDKKTWDQITKEANLISECICCDTIYRYAWILDTLHTERYRNMSINISIRKLQTENFYYTIIDTPGNKQFINKSIRGISQADIVVLIVSSAQGEFESSMSSWGHTKDHAFISFSLGIRQIVVCVSKMDHQTCDWSENRYNTIKNILSEYLQSIGFTSENIQFVPVSGIYGDNLLNPSLRLPWYNGPTFIETLNKITPPIKHYENKPLRLPILQTYNINRIGVVSIGCIQTGILKPGMMVTLAPLGIKKRIKSIEMHNENLEVAFPGDFIGLNIDYCKIKSGMILCDPECDPIQECTSFIAEITVLNCLNRFCVGYSPLVFCHTARSSCRFSDLLMRINKKTGIVSEFKPSFLTNGDRAIVELVPVRPMCVETFIENQNLGRIVIKDFNKIVAVGIIREVKVKEILIGEDRKCEIKGEES</sequence>
<dbReference type="Proteomes" id="UP000187209">
    <property type="component" value="Unassembled WGS sequence"/>
</dbReference>
<keyword evidence="2" id="KW-0547">Nucleotide-binding</keyword>
<protein>
    <recommendedName>
        <fullName evidence="6">Tr-type G domain-containing protein</fullName>
    </recommendedName>
</protein>
<evidence type="ECO:0000259" key="6">
    <source>
        <dbReference type="PROSITE" id="PS51722"/>
    </source>
</evidence>
<dbReference type="SUPFAM" id="SSF52540">
    <property type="entry name" value="P-loop containing nucleoside triphosphate hydrolases"/>
    <property type="match status" value="1"/>
</dbReference>